<proteinExistence type="inferred from homology"/>
<dbReference type="Gene3D" id="3.40.640.10">
    <property type="entry name" value="Type I PLP-dependent aspartate aminotransferase-like (Major domain)"/>
    <property type="match status" value="1"/>
</dbReference>
<dbReference type="GO" id="GO:0005829">
    <property type="term" value="C:cytosol"/>
    <property type="evidence" value="ECO:0007669"/>
    <property type="project" value="TreeGrafter"/>
</dbReference>
<dbReference type="PANTHER" id="PTHR43094">
    <property type="entry name" value="AMINOTRANSFERASE"/>
    <property type="match status" value="1"/>
</dbReference>
<dbReference type="InterPro" id="IPR015422">
    <property type="entry name" value="PyrdxlP-dep_Trfase_small"/>
</dbReference>
<evidence type="ECO:0000256" key="3">
    <source>
        <dbReference type="RuleBase" id="RU003560"/>
    </source>
</evidence>
<comment type="caution">
    <text evidence="4">The sequence shown here is derived from an EMBL/GenBank/DDBJ whole genome shotgun (WGS) entry which is preliminary data.</text>
</comment>
<gene>
    <name evidence="4" type="ORF">Clacol_005096</name>
</gene>
<evidence type="ECO:0000313" key="4">
    <source>
        <dbReference type="EMBL" id="GJJ10868.1"/>
    </source>
</evidence>
<evidence type="ECO:0000256" key="2">
    <source>
        <dbReference type="ARBA" id="ARBA00022898"/>
    </source>
</evidence>
<dbReference type="GO" id="GO:0008483">
    <property type="term" value="F:transaminase activity"/>
    <property type="evidence" value="ECO:0007669"/>
    <property type="project" value="InterPro"/>
</dbReference>
<dbReference type="InterPro" id="IPR015424">
    <property type="entry name" value="PyrdxlP-dep_Trfase"/>
</dbReference>
<dbReference type="AlphaFoldDB" id="A0AAV5ACK3"/>
<reference evidence="4" key="1">
    <citation type="submission" date="2021-10" db="EMBL/GenBank/DDBJ databases">
        <title>De novo Genome Assembly of Clathrus columnatus (Basidiomycota, Fungi) Using Illumina and Nanopore Sequence Data.</title>
        <authorList>
            <person name="Ogiso-Tanaka E."/>
            <person name="Itagaki H."/>
            <person name="Hosoya T."/>
            <person name="Hosaka K."/>
        </authorList>
    </citation>
    <scope>NUCLEOTIDE SEQUENCE</scope>
    <source>
        <strain evidence="4">MO-923</strain>
    </source>
</reference>
<accession>A0AAV5ACK3</accession>
<organism evidence="4 5">
    <name type="scientific">Clathrus columnatus</name>
    <dbReference type="NCBI Taxonomy" id="1419009"/>
    <lineage>
        <taxon>Eukaryota</taxon>
        <taxon>Fungi</taxon>
        <taxon>Dikarya</taxon>
        <taxon>Basidiomycota</taxon>
        <taxon>Agaricomycotina</taxon>
        <taxon>Agaricomycetes</taxon>
        <taxon>Phallomycetidae</taxon>
        <taxon>Phallales</taxon>
        <taxon>Clathraceae</taxon>
        <taxon>Clathrus</taxon>
    </lineage>
</organism>
<name>A0AAV5ACK3_9AGAM</name>
<dbReference type="GO" id="GO:0030170">
    <property type="term" value="F:pyridoxal phosphate binding"/>
    <property type="evidence" value="ECO:0007669"/>
    <property type="project" value="InterPro"/>
</dbReference>
<evidence type="ECO:0000313" key="5">
    <source>
        <dbReference type="Proteomes" id="UP001050691"/>
    </source>
</evidence>
<protein>
    <submittedName>
        <fullName evidence="4">Uncharacterized protein</fullName>
    </submittedName>
</protein>
<dbReference type="EMBL" id="BPWL01000006">
    <property type="protein sequence ID" value="GJJ10868.1"/>
    <property type="molecule type" value="Genomic_DNA"/>
</dbReference>
<dbReference type="PANTHER" id="PTHR43094:SF1">
    <property type="entry name" value="AMINOTRANSFERASE CLASS-III"/>
    <property type="match status" value="1"/>
</dbReference>
<dbReference type="Gene3D" id="3.90.1150.10">
    <property type="entry name" value="Aspartate Aminotransferase, domain 1"/>
    <property type="match status" value="1"/>
</dbReference>
<dbReference type="Pfam" id="PF00202">
    <property type="entry name" value="Aminotran_3"/>
    <property type="match status" value="2"/>
</dbReference>
<evidence type="ECO:0000256" key="1">
    <source>
        <dbReference type="ARBA" id="ARBA00008954"/>
    </source>
</evidence>
<sequence>MEGCLKLARQYFYQTGQPQRKHFVARHLSYHGNTLGTLAVAHNLGRRAPYEAILNQDVFHHVSPAYYKRFKYENETEAAYVARLAEELEAKFQELGPQNVIGSFSFQHAVVAETVVGATTGVVAAPKGYFKAMKEVAHRHGALFILDEEWVLFTLGKALETAKLLIFKLLRKANYGGVSDLVRPRNALLLIVIGVSRYAAIGAVLMNKRVANGIRDRNGYWQHGHTYQAHPLSCAASLAVQEVIRKENLLENNLKQGAYLASLLRQRLESPNALAKPYIFDIRGGGLWYAVEFEVPPEKMGTHKFALVVQAKCLEKGLIIMGFTGGANLQGTKGDHCMLSPAYNITKEQVDSIVDIFVESIEETIKEFKF</sequence>
<dbReference type="InterPro" id="IPR015421">
    <property type="entry name" value="PyrdxlP-dep_Trfase_major"/>
</dbReference>
<keyword evidence="2 3" id="KW-0663">Pyridoxal phosphate</keyword>
<dbReference type="Proteomes" id="UP001050691">
    <property type="component" value="Unassembled WGS sequence"/>
</dbReference>
<dbReference type="SUPFAM" id="SSF53383">
    <property type="entry name" value="PLP-dependent transferases"/>
    <property type="match status" value="1"/>
</dbReference>
<keyword evidence="5" id="KW-1185">Reference proteome</keyword>
<comment type="similarity">
    <text evidence="1 3">Belongs to the class-III pyridoxal-phosphate-dependent aminotransferase family.</text>
</comment>
<dbReference type="InterPro" id="IPR005814">
    <property type="entry name" value="Aminotrans_3"/>
</dbReference>